<feature type="domain" description="Radical SAM core" evidence="7">
    <location>
        <begin position="199"/>
        <end position="446"/>
    </location>
</feature>
<dbReference type="KEGG" id="spla:CP981_23015"/>
<dbReference type="GO" id="GO:0051536">
    <property type="term" value="F:iron-sulfur cluster binding"/>
    <property type="evidence" value="ECO:0007669"/>
    <property type="project" value="UniProtKB-KW"/>
</dbReference>
<evidence type="ECO:0000256" key="4">
    <source>
        <dbReference type="ARBA" id="ARBA00023004"/>
    </source>
</evidence>
<dbReference type="Proteomes" id="UP000325458">
    <property type="component" value="Chromosome"/>
</dbReference>
<keyword evidence="10" id="KW-1185">Reference proteome</keyword>
<evidence type="ECO:0000256" key="3">
    <source>
        <dbReference type="ARBA" id="ARBA00022723"/>
    </source>
</evidence>
<reference evidence="8 10" key="1">
    <citation type="submission" date="2016-09" db="EMBL/GenBank/DDBJ databases">
        <title>Streptomyces platensis DSM40041, a candidate organism with high potential of specific P450 cytochromes.</title>
        <authorList>
            <person name="Grumaz C."/>
            <person name="Vainshtein Y."/>
            <person name="Kirstahler P."/>
            <person name="Sohn K."/>
        </authorList>
    </citation>
    <scope>NUCLEOTIDE SEQUENCE [LARGE SCALE GENOMIC DNA]</scope>
    <source>
        <strain evidence="8 10">DSM 40041</strain>
    </source>
</reference>
<dbReference type="InterPro" id="IPR058240">
    <property type="entry name" value="rSAM_sf"/>
</dbReference>
<dbReference type="PROSITE" id="PS51332">
    <property type="entry name" value="B12_BINDING"/>
    <property type="match status" value="1"/>
</dbReference>
<dbReference type="InterPro" id="IPR013785">
    <property type="entry name" value="Aldolase_TIM"/>
</dbReference>
<dbReference type="SFLD" id="SFLDG01082">
    <property type="entry name" value="B12-binding_domain_containing"/>
    <property type="match status" value="1"/>
</dbReference>
<evidence type="ECO:0000259" key="7">
    <source>
        <dbReference type="PROSITE" id="PS51918"/>
    </source>
</evidence>
<keyword evidence="4" id="KW-0408">Iron</keyword>
<dbReference type="SUPFAM" id="SSF102114">
    <property type="entry name" value="Radical SAM enzymes"/>
    <property type="match status" value="1"/>
</dbReference>
<dbReference type="Gene3D" id="3.20.20.70">
    <property type="entry name" value="Aldolase class I"/>
    <property type="match status" value="1"/>
</dbReference>
<dbReference type="SMART" id="SM00729">
    <property type="entry name" value="Elp3"/>
    <property type="match status" value="1"/>
</dbReference>
<dbReference type="GeneID" id="90926142"/>
<dbReference type="InterPro" id="IPR006638">
    <property type="entry name" value="Elp3/MiaA/NifB-like_rSAM"/>
</dbReference>
<dbReference type="GO" id="GO:0031419">
    <property type="term" value="F:cobalamin binding"/>
    <property type="evidence" value="ECO:0007669"/>
    <property type="project" value="InterPro"/>
</dbReference>
<proteinExistence type="predicted"/>
<dbReference type="InterPro" id="IPR051198">
    <property type="entry name" value="BchE-like"/>
</dbReference>
<keyword evidence="3" id="KW-0479">Metal-binding</keyword>
<evidence type="ECO:0000256" key="5">
    <source>
        <dbReference type="ARBA" id="ARBA00023014"/>
    </source>
</evidence>
<protein>
    <submittedName>
        <fullName evidence="8">B12 binding domain protein</fullName>
    </submittedName>
    <submittedName>
        <fullName evidence="9">Radical SAM protein</fullName>
    </submittedName>
</protein>
<comment type="cofactor">
    <cofactor evidence="1">
        <name>[4Fe-4S] cluster</name>
        <dbReference type="ChEBI" id="CHEBI:49883"/>
    </cofactor>
</comment>
<evidence type="ECO:0000256" key="2">
    <source>
        <dbReference type="ARBA" id="ARBA00022691"/>
    </source>
</evidence>
<sequence length="497" mass="54736">MPLKVLLANAPNPTANGNASNYACYPHIGVIQLATAIRDAFGDQVEARVVDGGISNTVEVQKIVQEFGPDLVGVSALTPTYSEALKIADTAKQAGAMVVLGDDHAGFFPERILANRPSIDYIVANDMGETPFVELVGALLSGTPVTDVSSLVHRQGEMIVSNPAPRYALAARNTIPDLAFIRDELDAYARNYREQFGHLHDRTVIPITVNNARGCENGYKRCTYCSIADLTVNTGEPSGFWKAVDIYNREFGINLFFEVYDSFTASPRYVDALIDATPPHLRRRIDNGELEVMVYARALGLTKRNNVDKCRRLGVTRVNIGLDAADPEMLEAQRKNKTTAATNLEAIRLLNKAGISVHASYIAGAAGERPQTLDRTIEGIRQMLGEVELSSVEFSRFIPLPNSPAWDILVDYEKPSFFKSSAEIDTYLADLDITVTPEKRAELYERFGEQDLLDIDELAAVWAEHFTHITEDHALQRIADVDQLVMAHNVRTGNNVG</sequence>
<dbReference type="InterPro" id="IPR006158">
    <property type="entry name" value="Cobalamin-bd"/>
</dbReference>
<evidence type="ECO:0000256" key="1">
    <source>
        <dbReference type="ARBA" id="ARBA00001966"/>
    </source>
</evidence>
<dbReference type="CDD" id="cd01335">
    <property type="entry name" value="Radical_SAM"/>
    <property type="match status" value="1"/>
</dbReference>
<evidence type="ECO:0000313" key="11">
    <source>
        <dbReference type="Proteomes" id="UP000325458"/>
    </source>
</evidence>
<evidence type="ECO:0000313" key="8">
    <source>
        <dbReference type="EMBL" id="OSY40495.1"/>
    </source>
</evidence>
<evidence type="ECO:0000259" key="6">
    <source>
        <dbReference type="PROSITE" id="PS51332"/>
    </source>
</evidence>
<dbReference type="GO" id="GO:0003824">
    <property type="term" value="F:catalytic activity"/>
    <property type="evidence" value="ECO:0007669"/>
    <property type="project" value="InterPro"/>
</dbReference>
<dbReference type="PANTHER" id="PTHR43409:SF7">
    <property type="entry name" value="BLL1977 PROTEIN"/>
    <property type="match status" value="1"/>
</dbReference>
<dbReference type="Pfam" id="PF04055">
    <property type="entry name" value="Radical_SAM"/>
    <property type="match status" value="1"/>
</dbReference>
<dbReference type="AlphaFoldDB" id="A0AAE6NJV8"/>
<dbReference type="RefSeq" id="WP_085926978.1">
    <property type="nucleotide sequence ID" value="NZ_BAABSS010000005.1"/>
</dbReference>
<feature type="domain" description="B12-binding" evidence="6">
    <location>
        <begin position="13"/>
        <end position="146"/>
    </location>
</feature>
<dbReference type="GO" id="GO:0046872">
    <property type="term" value="F:metal ion binding"/>
    <property type="evidence" value="ECO:0007669"/>
    <property type="project" value="UniProtKB-KW"/>
</dbReference>
<name>A0AAE6NJV8_STRPT</name>
<dbReference type="SFLD" id="SFLDS00029">
    <property type="entry name" value="Radical_SAM"/>
    <property type="match status" value="1"/>
</dbReference>
<evidence type="ECO:0000313" key="10">
    <source>
        <dbReference type="Proteomes" id="UP000194225"/>
    </source>
</evidence>
<reference evidence="9 11" key="2">
    <citation type="submission" date="2017-09" db="EMBL/GenBank/DDBJ databases">
        <authorList>
            <person name="Lee N."/>
            <person name="Cho B.-K."/>
        </authorList>
    </citation>
    <scope>NUCLEOTIDE SEQUENCE [LARGE SCALE GENOMIC DNA]</scope>
    <source>
        <strain evidence="9 11">ATCC 23948</strain>
    </source>
</reference>
<dbReference type="EMBL" id="MIGA01000045">
    <property type="protein sequence ID" value="OSY40495.1"/>
    <property type="molecule type" value="Genomic_DNA"/>
</dbReference>
<evidence type="ECO:0000313" key="9">
    <source>
        <dbReference type="EMBL" id="QEV54127.1"/>
    </source>
</evidence>
<keyword evidence="5" id="KW-0411">Iron-sulfur</keyword>
<dbReference type="InterPro" id="IPR007197">
    <property type="entry name" value="rSAM"/>
</dbReference>
<dbReference type="Gene3D" id="3.40.50.280">
    <property type="entry name" value="Cobalamin-binding domain"/>
    <property type="match status" value="1"/>
</dbReference>
<organism evidence="9 11">
    <name type="scientific">Streptomyces platensis</name>
    <dbReference type="NCBI Taxonomy" id="58346"/>
    <lineage>
        <taxon>Bacteria</taxon>
        <taxon>Bacillati</taxon>
        <taxon>Actinomycetota</taxon>
        <taxon>Actinomycetes</taxon>
        <taxon>Kitasatosporales</taxon>
        <taxon>Streptomycetaceae</taxon>
        <taxon>Streptomyces</taxon>
    </lineage>
</organism>
<keyword evidence="2" id="KW-0949">S-adenosyl-L-methionine</keyword>
<dbReference type="PANTHER" id="PTHR43409">
    <property type="entry name" value="ANAEROBIC MAGNESIUM-PROTOPORPHYRIN IX MONOMETHYL ESTER CYCLASE-RELATED"/>
    <property type="match status" value="1"/>
</dbReference>
<gene>
    <name evidence="8" type="ORF">BG653_05396</name>
    <name evidence="9" type="ORF">CP981_23015</name>
</gene>
<dbReference type="PROSITE" id="PS51918">
    <property type="entry name" value="RADICAL_SAM"/>
    <property type="match status" value="1"/>
</dbReference>
<dbReference type="EMBL" id="CP023691">
    <property type="protein sequence ID" value="QEV54127.1"/>
    <property type="molecule type" value="Genomic_DNA"/>
</dbReference>
<dbReference type="Proteomes" id="UP000194225">
    <property type="component" value="Unassembled WGS sequence"/>
</dbReference>
<dbReference type="Pfam" id="PF02310">
    <property type="entry name" value="B12-binding"/>
    <property type="match status" value="1"/>
</dbReference>
<accession>A0AAE6NJV8</accession>